<reference evidence="1 2" key="1">
    <citation type="submission" date="2017-07" db="EMBL/GenBank/DDBJ databases">
        <title>Draft Genome Sequences of Select Purple Nonsulfur Bacteria.</title>
        <authorList>
            <person name="Lasarre B."/>
            <person name="Mckinlay J.B."/>
        </authorList>
    </citation>
    <scope>NUCLEOTIDE SEQUENCE [LARGE SCALE GENOMIC DNA]</scope>
    <source>
        <strain evidence="1 2">DSM 11907</strain>
    </source>
</reference>
<comment type="caution">
    <text evidence="1">The sequence shown here is derived from an EMBL/GenBank/DDBJ whole genome shotgun (WGS) entry which is preliminary data.</text>
</comment>
<dbReference type="AlphaFoldDB" id="A0A327JXU6"/>
<proteinExistence type="predicted"/>
<evidence type="ECO:0000313" key="1">
    <source>
        <dbReference type="EMBL" id="RAI30861.1"/>
    </source>
</evidence>
<name>A0A327JXU6_9BRAD</name>
<dbReference type="OrthoDB" id="7888976at2"/>
<keyword evidence="2" id="KW-1185">Reference proteome</keyword>
<dbReference type="EMBL" id="NPEU01000559">
    <property type="protein sequence ID" value="RAI30861.1"/>
    <property type="molecule type" value="Genomic_DNA"/>
</dbReference>
<dbReference type="Pfam" id="PF10098">
    <property type="entry name" value="DUF2336"/>
    <property type="match status" value="1"/>
</dbReference>
<sequence>MRPGIGAPLVPVRGRLVCSPALRRPSRVPHHAGSRHARCHDSSAAAPRSLGRRVMTAVPETLLADLPALLDQGTPETRGEILRRLTDLFLTQAGGFRDEHVAVFDAVLKLIVGSVERHSLIRLGLQLAPLPNAPLDTIAWLGHSDDIAVAGPVLERSTRLPDPVLADIAETKPQAHLAAIAVRRALSVMVTDALIDRADLDVTRKVTANRGAQFSETGFRTIAGRAHIDESLAVLVANRGDVPDEVFRDLVKNATDEVRRRLTRCDEPGVRQRIDQAMAAVGNHLLHARRKAEAPGTTVASPAPDKLKALSDKARAGKRGDVIAALSDITEVPEAAIKSLIKQGSEEGMLILCKVAGLAWPDTKAVLLAATGAAGDPRTAFGTFSGLTAETAQRVVRFIRLRKAATAADIRKMM</sequence>
<evidence type="ECO:0000313" key="2">
    <source>
        <dbReference type="Proteomes" id="UP000248863"/>
    </source>
</evidence>
<dbReference type="InterPro" id="IPR019285">
    <property type="entry name" value="DUF2336"/>
</dbReference>
<protein>
    <recommendedName>
        <fullName evidence="3">DUF2336 domain-containing protein</fullName>
    </recommendedName>
</protein>
<accession>A0A327JXU6</accession>
<dbReference type="Proteomes" id="UP000248863">
    <property type="component" value="Unassembled WGS sequence"/>
</dbReference>
<evidence type="ECO:0008006" key="3">
    <source>
        <dbReference type="Google" id="ProtNLM"/>
    </source>
</evidence>
<organism evidence="1 2">
    <name type="scientific">Rhodoplanes elegans</name>
    <dbReference type="NCBI Taxonomy" id="29408"/>
    <lineage>
        <taxon>Bacteria</taxon>
        <taxon>Pseudomonadati</taxon>
        <taxon>Pseudomonadota</taxon>
        <taxon>Alphaproteobacteria</taxon>
        <taxon>Hyphomicrobiales</taxon>
        <taxon>Nitrobacteraceae</taxon>
        <taxon>Rhodoplanes</taxon>
    </lineage>
</organism>
<gene>
    <name evidence="1" type="ORF">CH338_26890</name>
</gene>